<name>A0AA88GSC2_NAELO</name>
<dbReference type="Proteomes" id="UP000816034">
    <property type="component" value="Unassembled WGS sequence"/>
</dbReference>
<dbReference type="EMBL" id="PYSW02000017">
    <property type="protein sequence ID" value="KAG2385965.1"/>
    <property type="molecule type" value="Genomic_DNA"/>
</dbReference>
<evidence type="ECO:0000313" key="3">
    <source>
        <dbReference type="Proteomes" id="UP000816034"/>
    </source>
</evidence>
<dbReference type="AlphaFoldDB" id="A0AA88GSC2"/>
<feature type="region of interest" description="Disordered" evidence="1">
    <location>
        <begin position="55"/>
        <end position="83"/>
    </location>
</feature>
<protein>
    <submittedName>
        <fullName evidence="2">Uncharacterized protein</fullName>
    </submittedName>
</protein>
<reference evidence="2 3" key="1">
    <citation type="journal article" date="2018" name="BMC Genomics">
        <title>The genome of Naegleria lovaniensis, the basis for a comparative approach to unravel pathogenicity factors of the human pathogenic amoeba N. fowleri.</title>
        <authorList>
            <person name="Liechti N."/>
            <person name="Schurch N."/>
            <person name="Bruggmann R."/>
            <person name="Wittwer M."/>
        </authorList>
    </citation>
    <scope>NUCLEOTIDE SEQUENCE [LARGE SCALE GENOMIC DNA]</scope>
    <source>
        <strain evidence="2 3">ATCC 30569</strain>
    </source>
</reference>
<proteinExistence type="predicted"/>
<accession>A0AA88GSC2</accession>
<dbReference type="GeneID" id="68095569"/>
<organism evidence="2 3">
    <name type="scientific">Naegleria lovaniensis</name>
    <name type="common">Amoeba</name>
    <dbReference type="NCBI Taxonomy" id="51637"/>
    <lineage>
        <taxon>Eukaryota</taxon>
        <taxon>Discoba</taxon>
        <taxon>Heterolobosea</taxon>
        <taxon>Tetramitia</taxon>
        <taxon>Eutetramitia</taxon>
        <taxon>Vahlkampfiidae</taxon>
        <taxon>Naegleria</taxon>
    </lineage>
</organism>
<dbReference type="RefSeq" id="XP_044549958.1">
    <property type="nucleotide sequence ID" value="XM_044692607.1"/>
</dbReference>
<evidence type="ECO:0000313" key="2">
    <source>
        <dbReference type="EMBL" id="KAG2385965.1"/>
    </source>
</evidence>
<keyword evidence="3" id="KW-1185">Reference proteome</keyword>
<comment type="caution">
    <text evidence="2">The sequence shown here is derived from an EMBL/GenBank/DDBJ whole genome shotgun (WGS) entry which is preliminary data.</text>
</comment>
<gene>
    <name evidence="2" type="ORF">C9374_003114</name>
</gene>
<sequence>MFRLSQLSSSSGFYSSSSHTIDHDAITQHDPTRIQNLLFSSSSLNNPHGLSLTPLLFGGEGGGSVHEQPSNHPPLDDGNANDFLHPIHQQQLNPQQPSHLDVNTTTTTTSTQRIEFPILILFRVIP</sequence>
<evidence type="ECO:0000256" key="1">
    <source>
        <dbReference type="SAM" id="MobiDB-lite"/>
    </source>
</evidence>